<feature type="domain" description="Sialate O-acetylesterase" evidence="2">
    <location>
        <begin position="97"/>
        <end position="217"/>
    </location>
</feature>
<evidence type="ECO:0000313" key="4">
    <source>
        <dbReference type="Proteomes" id="UP000245412"/>
    </source>
</evidence>
<dbReference type="PANTHER" id="PTHR22901:SF0">
    <property type="entry name" value="SIALATE O-ACETYLESTERASE"/>
    <property type="match status" value="1"/>
</dbReference>
<dbReference type="InterPro" id="IPR036514">
    <property type="entry name" value="SGNH_hydro_sf"/>
</dbReference>
<sequence>MRRCLNEDRQSVGITLPRLISDGCVLQQGKRTRIWGYADPGTEITAQLQAQKKTTEVREDGSWELFFRNLTAGGPFRMKIQSSDGECRIVSDVYVGEVWVCSGQSNMELPMQRVKDRYPEEMDRSNQYVRMFKVAERYDFEMPQKDYTSGEWKERTPENISEFSAAACFFGQYLQEDRKVPVGLLDISKGGSRIEAWMSRGSLEGYTELLEEADKYRGEKAVQEFVQRQDKAMSDWLSCVEAASQEKPAKGWKDIMLPGWLDSAGLCDFAGCVWLRRTFMVPHQMAGRQASLWLGTMNDSDRTYINGELAGETGYQYPPRKYTVPEGILREGENEICIRLICNSGQGRVTPGKELFLAAGESRVDLSGRWQYQVRCSCEKAPEMDFLCRKASGLYNGMISPSQKYTVRGVLWYQGESNDRRPDDYEDLLQRMILSWRKEWDQDALPFIVIQLPGFSIDLPEENSGWPKIRQAQKGAECLPDTAVTVNLDLGEDNDLHPQDKREIAQRAALAARGMVYGEDVPYRGPVPVSCTFEKGNVSIVFDTIYGGLLKTADGQVPGEFCLAGRDGKFYPAECELQGNRVVLRSEAVAEPQAVRYAWGNAPRRGLLCSGQGLLAAPFKIGRD</sequence>
<dbReference type="InterPro" id="IPR039329">
    <property type="entry name" value="SIAE"/>
</dbReference>
<feature type="domain" description="Sialate O-acetylesterase" evidence="2">
    <location>
        <begin position="393"/>
        <end position="500"/>
    </location>
</feature>
<dbReference type="AlphaFoldDB" id="A0AB73T2E3"/>
<dbReference type="GO" id="GO:0001681">
    <property type="term" value="F:sialate O-acetylesterase activity"/>
    <property type="evidence" value="ECO:0007669"/>
    <property type="project" value="InterPro"/>
</dbReference>
<proteinExistence type="predicted"/>
<accession>A0AB73T2E3</accession>
<keyword evidence="4" id="KW-1185">Reference proteome</keyword>
<dbReference type="InterPro" id="IPR008979">
    <property type="entry name" value="Galactose-bd-like_sf"/>
</dbReference>
<evidence type="ECO:0000256" key="1">
    <source>
        <dbReference type="ARBA" id="ARBA00022801"/>
    </source>
</evidence>
<dbReference type="Proteomes" id="UP000245412">
    <property type="component" value="Unassembled WGS sequence"/>
</dbReference>
<evidence type="ECO:0000259" key="2">
    <source>
        <dbReference type="Pfam" id="PF03629"/>
    </source>
</evidence>
<dbReference type="SUPFAM" id="SSF52266">
    <property type="entry name" value="SGNH hydrolase"/>
    <property type="match status" value="1"/>
</dbReference>
<organism evidence="3 4">
    <name type="scientific">Murimonas intestini</name>
    <dbReference type="NCBI Taxonomy" id="1337051"/>
    <lineage>
        <taxon>Bacteria</taxon>
        <taxon>Bacillati</taxon>
        <taxon>Bacillota</taxon>
        <taxon>Clostridia</taxon>
        <taxon>Lachnospirales</taxon>
        <taxon>Lachnospiraceae</taxon>
        <taxon>Murimonas</taxon>
    </lineage>
</organism>
<dbReference type="Gene3D" id="2.60.120.260">
    <property type="entry name" value="Galactose-binding domain-like"/>
    <property type="match status" value="1"/>
</dbReference>
<evidence type="ECO:0000313" key="3">
    <source>
        <dbReference type="EMBL" id="PWJ74401.1"/>
    </source>
</evidence>
<keyword evidence="1" id="KW-0378">Hydrolase</keyword>
<dbReference type="InterPro" id="IPR005181">
    <property type="entry name" value="SASA"/>
</dbReference>
<gene>
    <name evidence="3" type="ORF">C7383_109137</name>
</gene>
<dbReference type="GO" id="GO:0005975">
    <property type="term" value="P:carbohydrate metabolic process"/>
    <property type="evidence" value="ECO:0007669"/>
    <property type="project" value="TreeGrafter"/>
</dbReference>
<dbReference type="SUPFAM" id="SSF49785">
    <property type="entry name" value="Galactose-binding domain-like"/>
    <property type="match status" value="1"/>
</dbReference>
<reference evidence="3 4" key="1">
    <citation type="submission" date="2018-05" db="EMBL/GenBank/DDBJ databases">
        <authorList>
            <person name="Goeker M."/>
            <person name="Huntemann M."/>
            <person name="Clum A."/>
            <person name="Pillay M."/>
            <person name="Palaniappan K."/>
            <person name="Varghese N."/>
            <person name="Mikhailova N."/>
            <person name="Stamatis D."/>
            <person name="Reddy T."/>
            <person name="Daum C."/>
            <person name="Shapiro N."/>
            <person name="Ivanova N."/>
            <person name="Kyrpides N."/>
            <person name="Woyke T."/>
        </authorList>
    </citation>
    <scope>NUCLEOTIDE SEQUENCE [LARGE SCALE GENOMIC DNA]</scope>
    <source>
        <strain evidence="3 4">DSM 26524</strain>
    </source>
</reference>
<dbReference type="EMBL" id="QGGY01000009">
    <property type="protein sequence ID" value="PWJ74401.1"/>
    <property type="molecule type" value="Genomic_DNA"/>
</dbReference>
<dbReference type="Pfam" id="PF03629">
    <property type="entry name" value="SASA"/>
    <property type="match status" value="2"/>
</dbReference>
<protein>
    <submittedName>
        <fullName evidence="3">Sialate O-acetylesterase</fullName>
    </submittedName>
</protein>
<comment type="caution">
    <text evidence="3">The sequence shown here is derived from an EMBL/GenBank/DDBJ whole genome shotgun (WGS) entry which is preliminary data.</text>
</comment>
<name>A0AB73T2E3_9FIRM</name>
<dbReference type="Gene3D" id="3.40.50.1110">
    <property type="entry name" value="SGNH hydrolase"/>
    <property type="match status" value="2"/>
</dbReference>
<dbReference type="PANTHER" id="PTHR22901">
    <property type="entry name" value="SIALATE O-ACETYLESTERASE"/>
    <property type="match status" value="1"/>
</dbReference>